<dbReference type="SUPFAM" id="SSF47113">
    <property type="entry name" value="Histone-fold"/>
    <property type="match status" value="1"/>
</dbReference>
<gene>
    <name evidence="4" type="primary">hH3v</name>
    <name evidence="4" type="ORF">TNIN_454111</name>
</gene>
<dbReference type="EMBL" id="BMAV01020541">
    <property type="protein sequence ID" value="GFY74072.1"/>
    <property type="molecule type" value="Genomic_DNA"/>
</dbReference>
<feature type="compositionally biased region" description="Low complexity" evidence="2">
    <location>
        <begin position="1"/>
        <end position="14"/>
    </location>
</feature>
<dbReference type="Proteomes" id="UP000886998">
    <property type="component" value="Unassembled WGS sequence"/>
</dbReference>
<dbReference type="Gene3D" id="1.10.20.10">
    <property type="entry name" value="Histone, subunit A"/>
    <property type="match status" value="1"/>
</dbReference>
<evidence type="ECO:0000256" key="1">
    <source>
        <dbReference type="ARBA" id="ARBA00010343"/>
    </source>
</evidence>
<comment type="similarity">
    <text evidence="1">Belongs to the histone H3 family.</text>
</comment>
<dbReference type="InterPro" id="IPR007125">
    <property type="entry name" value="H2A/H2B/H3"/>
</dbReference>
<protein>
    <submittedName>
        <fullName evidence="4">Histone H3-like centromeric protein hH3v</fullName>
    </submittedName>
</protein>
<dbReference type="PANTHER" id="PTHR11426">
    <property type="entry name" value="HISTONE H3"/>
    <property type="match status" value="1"/>
</dbReference>
<sequence length="250" mass="29272">MNRQFSSSESSLSSDELDEYSPQLLRASRVVSKSSSKISMPMKYVRKRQEIVQTSDEDELPETQYVQRISTPARDDVPRFSFKTTRGKAKIKRKGRPLRTEEPDLEEEVQLDPSRPSTSRQADIIEASHRDADKQKRLKRKRHVVGSGRRYRRSFYSNINKDIRRLRRTTNLLIAKAPFSRVVKEISYRDKNEGFKWQSQAMEALQESVEQYLVMLFEDAVLCAFHDGRVTVMKRDLQLARRIRGRIGFL</sequence>
<evidence type="ECO:0000256" key="2">
    <source>
        <dbReference type="SAM" id="MobiDB-lite"/>
    </source>
</evidence>
<feature type="region of interest" description="Disordered" evidence="2">
    <location>
        <begin position="50"/>
        <end position="72"/>
    </location>
</feature>
<dbReference type="InterPro" id="IPR009072">
    <property type="entry name" value="Histone-fold"/>
</dbReference>
<feature type="domain" description="Core Histone H2A/H2B/H3" evidence="3">
    <location>
        <begin position="159"/>
        <end position="243"/>
    </location>
</feature>
<feature type="region of interest" description="Disordered" evidence="2">
    <location>
        <begin position="86"/>
        <end position="135"/>
    </location>
</feature>
<dbReference type="GO" id="GO:0030527">
    <property type="term" value="F:structural constituent of chromatin"/>
    <property type="evidence" value="ECO:0007669"/>
    <property type="project" value="InterPro"/>
</dbReference>
<proteinExistence type="inferred from homology"/>
<dbReference type="Pfam" id="PF00125">
    <property type="entry name" value="Histone"/>
    <property type="match status" value="1"/>
</dbReference>
<organism evidence="4 5">
    <name type="scientific">Trichonephila inaurata madagascariensis</name>
    <dbReference type="NCBI Taxonomy" id="2747483"/>
    <lineage>
        <taxon>Eukaryota</taxon>
        <taxon>Metazoa</taxon>
        <taxon>Ecdysozoa</taxon>
        <taxon>Arthropoda</taxon>
        <taxon>Chelicerata</taxon>
        <taxon>Arachnida</taxon>
        <taxon>Araneae</taxon>
        <taxon>Araneomorphae</taxon>
        <taxon>Entelegynae</taxon>
        <taxon>Araneoidea</taxon>
        <taxon>Nephilidae</taxon>
        <taxon>Trichonephila</taxon>
        <taxon>Trichonephila inaurata</taxon>
    </lineage>
</organism>
<dbReference type="AlphaFoldDB" id="A0A8X6YPB2"/>
<dbReference type="GO" id="GO:0000786">
    <property type="term" value="C:nucleosome"/>
    <property type="evidence" value="ECO:0007669"/>
    <property type="project" value="InterPro"/>
</dbReference>
<dbReference type="GO" id="GO:0003677">
    <property type="term" value="F:DNA binding"/>
    <property type="evidence" value="ECO:0007669"/>
    <property type="project" value="InterPro"/>
</dbReference>
<evidence type="ECO:0000259" key="3">
    <source>
        <dbReference type="Pfam" id="PF00125"/>
    </source>
</evidence>
<reference evidence="4" key="1">
    <citation type="submission" date="2020-08" db="EMBL/GenBank/DDBJ databases">
        <title>Multicomponent nature underlies the extraordinary mechanical properties of spider dragline silk.</title>
        <authorList>
            <person name="Kono N."/>
            <person name="Nakamura H."/>
            <person name="Mori M."/>
            <person name="Yoshida Y."/>
            <person name="Ohtoshi R."/>
            <person name="Malay A.D."/>
            <person name="Moran D.A.P."/>
            <person name="Tomita M."/>
            <person name="Numata K."/>
            <person name="Arakawa K."/>
        </authorList>
    </citation>
    <scope>NUCLEOTIDE SEQUENCE</scope>
</reference>
<evidence type="ECO:0000313" key="5">
    <source>
        <dbReference type="Proteomes" id="UP000886998"/>
    </source>
</evidence>
<dbReference type="InterPro" id="IPR000164">
    <property type="entry name" value="Histone_H3/CENP-A"/>
</dbReference>
<dbReference type="GO" id="GO:0046982">
    <property type="term" value="F:protein heterodimerization activity"/>
    <property type="evidence" value="ECO:0007669"/>
    <property type="project" value="InterPro"/>
</dbReference>
<name>A0A8X6YPB2_9ARAC</name>
<dbReference type="SMART" id="SM00428">
    <property type="entry name" value="H3"/>
    <property type="match status" value="1"/>
</dbReference>
<keyword evidence="5" id="KW-1185">Reference proteome</keyword>
<dbReference type="CDD" id="cd22911">
    <property type="entry name" value="HFD_H3"/>
    <property type="match status" value="1"/>
</dbReference>
<feature type="compositionally biased region" description="Basic and acidic residues" evidence="2">
    <location>
        <begin position="126"/>
        <end position="135"/>
    </location>
</feature>
<comment type="caution">
    <text evidence="4">The sequence shown here is derived from an EMBL/GenBank/DDBJ whole genome shotgun (WGS) entry which is preliminary data.</text>
</comment>
<feature type="compositionally biased region" description="Basic residues" evidence="2">
    <location>
        <begin position="86"/>
        <end position="97"/>
    </location>
</feature>
<accession>A0A8X6YPB2</accession>
<evidence type="ECO:0000313" key="4">
    <source>
        <dbReference type="EMBL" id="GFY74072.1"/>
    </source>
</evidence>
<feature type="region of interest" description="Disordered" evidence="2">
    <location>
        <begin position="1"/>
        <end position="23"/>
    </location>
</feature>
<dbReference type="OrthoDB" id="420022at2759"/>